<feature type="transmembrane region" description="Helical" evidence="2">
    <location>
        <begin position="48"/>
        <end position="68"/>
    </location>
</feature>
<keyword evidence="2" id="KW-0472">Membrane</keyword>
<evidence type="ECO:0000256" key="2">
    <source>
        <dbReference type="SAM" id="Phobius"/>
    </source>
</evidence>
<feature type="transmembrane region" description="Helical" evidence="2">
    <location>
        <begin position="88"/>
        <end position="108"/>
    </location>
</feature>
<comment type="caution">
    <text evidence="3">The sequence shown here is derived from an EMBL/GenBank/DDBJ whole genome shotgun (WGS) entry which is preliminary data.</text>
</comment>
<accession>A0A921IPA2</accession>
<reference evidence="3" key="2">
    <citation type="submission" date="2021-09" db="EMBL/GenBank/DDBJ databases">
        <authorList>
            <person name="Gilroy R."/>
        </authorList>
    </citation>
    <scope>NUCLEOTIDE SEQUENCE</scope>
    <source>
        <strain evidence="3">ChiGjej2B2-7701</strain>
    </source>
</reference>
<dbReference type="AlphaFoldDB" id="A0A921IPA2"/>
<dbReference type="EMBL" id="DYVF01000043">
    <property type="protein sequence ID" value="HJG31055.1"/>
    <property type="molecule type" value="Genomic_DNA"/>
</dbReference>
<feature type="region of interest" description="Disordered" evidence="1">
    <location>
        <begin position="1"/>
        <end position="36"/>
    </location>
</feature>
<dbReference type="Proteomes" id="UP000746751">
    <property type="component" value="Unassembled WGS sequence"/>
</dbReference>
<reference evidence="3" key="1">
    <citation type="journal article" date="2021" name="PeerJ">
        <title>Extensive microbial diversity within the chicken gut microbiome revealed by metagenomics and culture.</title>
        <authorList>
            <person name="Gilroy R."/>
            <person name="Ravi A."/>
            <person name="Getino M."/>
            <person name="Pursley I."/>
            <person name="Horton D.L."/>
            <person name="Alikhan N.F."/>
            <person name="Baker D."/>
            <person name="Gharbi K."/>
            <person name="Hall N."/>
            <person name="Watson M."/>
            <person name="Adriaenssens E.M."/>
            <person name="Foster-Nyarko E."/>
            <person name="Jarju S."/>
            <person name="Secka A."/>
            <person name="Antonio M."/>
            <person name="Oren A."/>
            <person name="Chaudhuri R.R."/>
            <person name="La Ragione R."/>
            <person name="Hildebrand F."/>
            <person name="Pallen M.J."/>
        </authorList>
    </citation>
    <scope>NUCLEOTIDE SEQUENCE</scope>
    <source>
        <strain evidence="3">ChiGjej2B2-7701</strain>
    </source>
</reference>
<feature type="transmembrane region" description="Helical" evidence="2">
    <location>
        <begin position="120"/>
        <end position="151"/>
    </location>
</feature>
<feature type="compositionally biased region" description="Basic and acidic residues" evidence="1">
    <location>
        <begin position="14"/>
        <end position="32"/>
    </location>
</feature>
<proteinExistence type="predicted"/>
<gene>
    <name evidence="3" type="ORF">K8U80_06625</name>
</gene>
<keyword evidence="2" id="KW-0812">Transmembrane</keyword>
<evidence type="ECO:0000256" key="1">
    <source>
        <dbReference type="SAM" id="MobiDB-lite"/>
    </source>
</evidence>
<protein>
    <submittedName>
        <fullName evidence="3">Uncharacterized protein</fullName>
    </submittedName>
</protein>
<feature type="transmembrane region" description="Helical" evidence="2">
    <location>
        <begin position="171"/>
        <end position="192"/>
    </location>
</feature>
<keyword evidence="2" id="KW-1133">Transmembrane helix</keyword>
<evidence type="ECO:0000313" key="3">
    <source>
        <dbReference type="EMBL" id="HJG31055.1"/>
    </source>
</evidence>
<sequence length="197" mass="21355">MAKTTRAQAAARGTKLDDERSIRPADAVEKPKRAVRPQSKYEARTAKIFTTVQVIMVVVPLAMIGYVWMVGGGSISALQDAMEQNPTLTVSFISAMCQPLVAWLLKFVKQHYQAGDGGYAAANLIGLICGELMLQNAVGVIGCALLLWRIWKRVDGELTAWKQERRLGGMLADLSGALVICVFGALCAFASWRVGLV</sequence>
<organism evidence="3 4">
    <name type="scientific">Collinsella ihumii</name>
    <dbReference type="NCBI Taxonomy" id="1720204"/>
    <lineage>
        <taxon>Bacteria</taxon>
        <taxon>Bacillati</taxon>
        <taxon>Actinomycetota</taxon>
        <taxon>Coriobacteriia</taxon>
        <taxon>Coriobacteriales</taxon>
        <taxon>Coriobacteriaceae</taxon>
        <taxon>Collinsella</taxon>
    </lineage>
</organism>
<name>A0A921IPA2_9ACTN</name>
<evidence type="ECO:0000313" key="4">
    <source>
        <dbReference type="Proteomes" id="UP000746751"/>
    </source>
</evidence>